<comment type="subcellular location">
    <subcellularLocation>
        <location evidence="13">Endoplasmic reticulum membrane</location>
    </subcellularLocation>
    <subcellularLocation>
        <location evidence="13">Nucleus membrane</location>
    </subcellularLocation>
</comment>
<accession>C5DCN8</accession>
<evidence type="ECO:0000256" key="12">
    <source>
        <dbReference type="ARBA" id="ARBA00031468"/>
    </source>
</evidence>
<dbReference type="GO" id="GO:0048288">
    <property type="term" value="P:nuclear membrane fusion involved in karyogamy"/>
    <property type="evidence" value="ECO:0007669"/>
    <property type="project" value="UniProtKB-UniRule"/>
</dbReference>
<dbReference type="InParanoid" id="C5DCN8"/>
<keyword evidence="10" id="KW-0325">Glycoprotein</keyword>
<evidence type="ECO:0000256" key="13">
    <source>
        <dbReference type="RuleBase" id="RU368082"/>
    </source>
</evidence>
<keyword evidence="8 13" id="KW-1133">Transmembrane helix</keyword>
<proteinExistence type="inferred from homology"/>
<keyword evidence="16" id="KW-1185">Reference proteome</keyword>
<comment type="similarity">
    <text evidence="2 13">Belongs to the KAR5 family.</text>
</comment>
<dbReference type="RefSeq" id="XP_002551987.1">
    <property type="nucleotide sequence ID" value="XM_002551941.1"/>
</dbReference>
<dbReference type="Proteomes" id="UP000002036">
    <property type="component" value="Chromosome B"/>
</dbReference>
<keyword evidence="9 13" id="KW-0472">Membrane</keyword>
<organism evidence="15 16">
    <name type="scientific">Lachancea thermotolerans (strain ATCC 56472 / CBS 6340 / NRRL Y-8284)</name>
    <name type="common">Yeast</name>
    <name type="synonym">Kluyveromyces thermotolerans</name>
    <dbReference type="NCBI Taxonomy" id="559295"/>
    <lineage>
        <taxon>Eukaryota</taxon>
        <taxon>Fungi</taxon>
        <taxon>Dikarya</taxon>
        <taxon>Ascomycota</taxon>
        <taxon>Saccharomycotina</taxon>
        <taxon>Saccharomycetes</taxon>
        <taxon>Saccharomycetales</taxon>
        <taxon>Saccharomycetaceae</taxon>
        <taxon>Lachancea</taxon>
    </lineage>
</organism>
<evidence type="ECO:0000256" key="5">
    <source>
        <dbReference type="ARBA" id="ARBA00022692"/>
    </source>
</evidence>
<keyword evidence="6 13" id="KW-0732">Signal</keyword>
<evidence type="ECO:0000256" key="9">
    <source>
        <dbReference type="ARBA" id="ARBA00023136"/>
    </source>
</evidence>
<evidence type="ECO:0000256" key="8">
    <source>
        <dbReference type="ARBA" id="ARBA00022989"/>
    </source>
</evidence>
<evidence type="ECO:0000256" key="2">
    <source>
        <dbReference type="ARBA" id="ARBA00010473"/>
    </source>
</evidence>
<feature type="chain" id="PRO_5002948666" description="Nuclear fusion protein KAR5" evidence="14">
    <location>
        <begin position="21"/>
        <end position="509"/>
    </location>
</feature>
<sequence length="509" mass="58132">MGASVIVVILWAFYFRLGNSDRLEIAGYKLLSLDDSDSLTDGLERIVELNFPLYKSSCAMNALRDFLPKCIKHGIDTIDPKQRVNAAIKLSFCEFQESGLDELPESCQKSTQDGLKKCLDEMKSSAQWWTTYSGNYQRLPTLCYESSLPFEKEQLLDVFLNVTRMYANFNEVLDLKLQRRFEEYEAAAEKNLFKVERIFEEYFSDFDNSYSARKAMFFQDFEHYQKDVLLAFDKNVKVVQREVGSFESDIWQEVIALKQYIQEMNAELNASGPRDQIKSLKVESLIQIQALRDSIRLASEDSISLLKSKDKSFNDFYSKTTEQLSKLDEALGNTYMDALVVIQDLRGLVQNSITPLLREDIEKPLSQFSQNLAQNLEYLDENFCAKAELWVRSFDGTFQRVHADLNLTAQEVLHINEDLGNFTTTFESHLKALNISVKVFSASMSSLARLLRVVPPAARPFLAIALLRYCPTLLIRFFGSLFENVTQVSRVCAVLIALISGCALGFNLT</sequence>
<dbReference type="HOGENOM" id="CLU_042075_0_0_1"/>
<protein>
    <recommendedName>
        <fullName evidence="3 13">Nuclear fusion protein KAR5</fullName>
    </recommendedName>
    <alternativeName>
        <fullName evidence="12 13">Karyogamy protein 5</fullName>
    </alternativeName>
</protein>
<evidence type="ECO:0000256" key="14">
    <source>
        <dbReference type="SAM" id="SignalP"/>
    </source>
</evidence>
<evidence type="ECO:0000313" key="16">
    <source>
        <dbReference type="Proteomes" id="UP000002036"/>
    </source>
</evidence>
<feature type="signal peptide" evidence="14">
    <location>
        <begin position="1"/>
        <end position="20"/>
    </location>
</feature>
<keyword evidence="7 13" id="KW-0256">Endoplasmic reticulum</keyword>
<dbReference type="OMA" id="LSICEFQ"/>
<evidence type="ECO:0000256" key="4">
    <source>
        <dbReference type="ARBA" id="ARBA00022459"/>
    </source>
</evidence>
<dbReference type="GO" id="GO:0005789">
    <property type="term" value="C:endoplasmic reticulum membrane"/>
    <property type="evidence" value="ECO:0007669"/>
    <property type="project" value="UniProtKB-SubCell"/>
</dbReference>
<dbReference type="GO" id="GO:0031965">
    <property type="term" value="C:nuclear membrane"/>
    <property type="evidence" value="ECO:0007669"/>
    <property type="project" value="UniProtKB-SubCell"/>
</dbReference>
<feature type="transmembrane region" description="Helical" evidence="13">
    <location>
        <begin position="491"/>
        <end position="508"/>
    </location>
</feature>
<dbReference type="PANTHER" id="PTHR28012:SF1">
    <property type="entry name" value="NUCLEAR FUSION PROTEIN KAR5"/>
    <property type="match status" value="1"/>
</dbReference>
<reference evidence="15 16" key="1">
    <citation type="journal article" date="2009" name="Genome Res.">
        <title>Comparative genomics of protoploid Saccharomycetaceae.</title>
        <authorList>
            <consortium name="The Genolevures Consortium"/>
            <person name="Souciet J.-L."/>
            <person name="Dujon B."/>
            <person name="Gaillardin C."/>
            <person name="Johnston M."/>
            <person name="Baret P.V."/>
            <person name="Cliften P."/>
            <person name="Sherman D.J."/>
            <person name="Weissenbach J."/>
            <person name="Westhof E."/>
            <person name="Wincker P."/>
            <person name="Jubin C."/>
            <person name="Poulain J."/>
            <person name="Barbe V."/>
            <person name="Segurens B."/>
            <person name="Artiguenave F."/>
            <person name="Anthouard V."/>
            <person name="Vacherie B."/>
            <person name="Val M.-E."/>
            <person name="Fulton R.S."/>
            <person name="Minx P."/>
            <person name="Wilson R."/>
            <person name="Durrens P."/>
            <person name="Jean G."/>
            <person name="Marck C."/>
            <person name="Martin T."/>
            <person name="Nikolski M."/>
            <person name="Rolland T."/>
            <person name="Seret M.-L."/>
            <person name="Casaregola S."/>
            <person name="Despons L."/>
            <person name="Fairhead C."/>
            <person name="Fischer G."/>
            <person name="Lafontaine I."/>
            <person name="Leh V."/>
            <person name="Lemaire M."/>
            <person name="de Montigny J."/>
            <person name="Neuveglise C."/>
            <person name="Thierry A."/>
            <person name="Blanc-Lenfle I."/>
            <person name="Bleykasten C."/>
            <person name="Diffels J."/>
            <person name="Fritsch E."/>
            <person name="Frangeul L."/>
            <person name="Goeffon A."/>
            <person name="Jauniaux N."/>
            <person name="Kachouri-Lafond R."/>
            <person name="Payen C."/>
            <person name="Potier S."/>
            <person name="Pribylova L."/>
            <person name="Ozanne C."/>
            <person name="Richard G.-F."/>
            <person name="Sacerdot C."/>
            <person name="Straub M.-L."/>
            <person name="Talla E."/>
        </authorList>
    </citation>
    <scope>NUCLEOTIDE SEQUENCE [LARGE SCALE GENOMIC DNA]</scope>
    <source>
        <strain evidence="16">ATCC 56472 / CBS 6340 / NRRL Y-8284</strain>
    </source>
</reference>
<dbReference type="GeneID" id="8290824"/>
<evidence type="ECO:0000256" key="3">
    <source>
        <dbReference type="ARBA" id="ARBA00021601"/>
    </source>
</evidence>
<dbReference type="PANTHER" id="PTHR28012">
    <property type="entry name" value="NUCLEAR FUSION PROTEIN KAR5"/>
    <property type="match status" value="1"/>
</dbReference>
<dbReference type="eggNOG" id="ENOG502QVCQ">
    <property type="taxonomic scope" value="Eukaryota"/>
</dbReference>
<keyword evidence="5 13" id="KW-0812">Transmembrane</keyword>
<dbReference type="AlphaFoldDB" id="C5DCN8"/>
<comment type="function">
    <text evidence="1 13">Required for nuclear membrane fusion during karyogamy.</text>
</comment>
<keyword evidence="11 13" id="KW-0539">Nucleus</keyword>
<dbReference type="Pfam" id="PF04163">
    <property type="entry name" value="Tht1"/>
    <property type="match status" value="1"/>
</dbReference>
<dbReference type="EMBL" id="CU928166">
    <property type="protein sequence ID" value="CAR21549.1"/>
    <property type="molecule type" value="Genomic_DNA"/>
</dbReference>
<dbReference type="FunCoup" id="C5DCN8">
    <property type="interactions" value="44"/>
</dbReference>
<dbReference type="GO" id="GO:0000742">
    <property type="term" value="P:karyogamy involved in conjugation with cellular fusion"/>
    <property type="evidence" value="ECO:0007669"/>
    <property type="project" value="UniProtKB-UniRule"/>
</dbReference>
<evidence type="ECO:0000313" key="15">
    <source>
        <dbReference type="EMBL" id="CAR21549.1"/>
    </source>
</evidence>
<dbReference type="OrthoDB" id="5311848at2759"/>
<keyword evidence="4 13" id="KW-0415">Karyogamy</keyword>
<evidence type="ECO:0000256" key="1">
    <source>
        <dbReference type="ARBA" id="ARBA00003389"/>
    </source>
</evidence>
<evidence type="ECO:0000256" key="10">
    <source>
        <dbReference type="ARBA" id="ARBA00023180"/>
    </source>
</evidence>
<dbReference type="InterPro" id="IPR007292">
    <property type="entry name" value="Nuclear_fusion_Kar5"/>
</dbReference>
<gene>
    <name evidence="15" type="ordered locus">KLTH0B04598g</name>
</gene>
<evidence type="ECO:0000256" key="11">
    <source>
        <dbReference type="ARBA" id="ARBA00023242"/>
    </source>
</evidence>
<evidence type="ECO:0000256" key="6">
    <source>
        <dbReference type="ARBA" id="ARBA00022729"/>
    </source>
</evidence>
<name>C5DCN8_LACTC</name>
<dbReference type="KEGG" id="lth:KLTH0B04598g"/>
<evidence type="ECO:0000256" key="7">
    <source>
        <dbReference type="ARBA" id="ARBA00022824"/>
    </source>
</evidence>